<dbReference type="EMBL" id="FO082820">
    <property type="protein sequence ID" value="CCF17815.1"/>
    <property type="molecule type" value="Genomic_DNA"/>
</dbReference>
<dbReference type="Proteomes" id="UP000010792">
    <property type="component" value="Chromosome"/>
</dbReference>
<proteinExistence type="predicted"/>
<organism evidence="2 3">
    <name type="scientific">Pseudorhizobium banfieldiae</name>
    <dbReference type="NCBI Taxonomy" id="1125847"/>
    <lineage>
        <taxon>Bacteria</taxon>
        <taxon>Pseudomonadati</taxon>
        <taxon>Pseudomonadota</taxon>
        <taxon>Alphaproteobacteria</taxon>
        <taxon>Hyphomicrobiales</taxon>
        <taxon>Rhizobiaceae</taxon>
        <taxon>Rhizobium/Agrobacterium group</taxon>
        <taxon>Pseudorhizobium</taxon>
    </lineage>
</organism>
<protein>
    <submittedName>
        <fullName evidence="2">Uncharacterized protein</fullName>
    </submittedName>
</protein>
<evidence type="ECO:0000313" key="2">
    <source>
        <dbReference type="EMBL" id="CCF17815.1"/>
    </source>
</evidence>
<keyword evidence="1" id="KW-0732">Signal</keyword>
<name>L0NA32_9HYPH</name>
<dbReference type="OrthoDB" id="9970553at2"/>
<accession>L0NA32</accession>
<sequence length="144" mass="15391">MNRTRAGVTLAACLFLAGGAASAGAVEVESFGFPYANGRFERFTDVTESEIGEAAALRMEERYPQVRETQLFCIGLSGPLLAYIDGIFYALNEKAGRQGAYVTTEAGRADVLDINRAPSPLAGDYLTILALARNAGEACQTLFQ</sequence>
<dbReference type="KEGG" id="rht:NT26_0089"/>
<evidence type="ECO:0000313" key="3">
    <source>
        <dbReference type="Proteomes" id="UP000010792"/>
    </source>
</evidence>
<dbReference type="AlphaFoldDB" id="L0NA32"/>
<feature type="signal peptide" evidence="1">
    <location>
        <begin position="1"/>
        <end position="25"/>
    </location>
</feature>
<gene>
    <name evidence="2" type="ORF">NT26_0089</name>
</gene>
<dbReference type="RefSeq" id="WP_052636744.1">
    <property type="nucleotide sequence ID" value="NZ_FO082820.1"/>
</dbReference>
<keyword evidence="3" id="KW-1185">Reference proteome</keyword>
<reference evidence="2 3" key="1">
    <citation type="journal article" date="2013" name="Genome Biol. Evol.">
        <title>Life in an arsenic-containing gold mine: genome and physiology of the autotrophic arsenite-oxidizing bacterium rhizobium sp. NT-26.</title>
        <authorList>
            <person name="Andres J."/>
            <person name="Arsene-Ploetze F."/>
            <person name="Barbe V."/>
            <person name="Brochier-Armanet C."/>
            <person name="Cleiss-Arnold J."/>
            <person name="Coppee J.Y."/>
            <person name="Dillies M.A."/>
            <person name="Geist"/>
            <person name="L"/>
            <person name="Joublin A."/>
            <person name="Koechler S."/>
            <person name="Lassalle F."/>
            <person name="Marchal M."/>
            <person name="Medigue C."/>
            <person name="Muller D."/>
            <person name="Nesme X."/>
            <person name="Plewniak F."/>
            <person name="Proux C."/>
            <person name="Ramirez-Bahena M.H."/>
            <person name="Schenowitz C."/>
            <person name="Sismeiro O."/>
            <person name="Vallenet D."/>
            <person name="Santini J.M."/>
            <person name="Bertin P.N."/>
        </authorList>
    </citation>
    <scope>NUCLEOTIDE SEQUENCE [LARGE SCALE GENOMIC DNA]</scope>
    <source>
        <strain evidence="2 3">NT-26</strain>
    </source>
</reference>
<feature type="chain" id="PRO_5003946992" evidence="1">
    <location>
        <begin position="26"/>
        <end position="144"/>
    </location>
</feature>
<evidence type="ECO:0000256" key="1">
    <source>
        <dbReference type="SAM" id="SignalP"/>
    </source>
</evidence>